<sequence>MSSVIAAPEGFIWGAATAGHQIEGGNVNTGHWENEYAPGSQIPEPSGDACDSYHRYPEDIALLADAGLTAYRFSLEWSRIEPEEGVVSRAQLAHYRRMIDTCRDHGVEPIVTLHHFTFPRWWDRSGGWYAAQSTDRFRRFTEIATTILHDVDLVVTINEPNMMVNQTEARIDTENGVNFPGPSPFVARAIADAHHAATEVLRGVGGIRSGWTVANQVFQAVPGWEAQRDEWQYWREDFFLEQSRSDDFIGVQSYLRTIIGPTDDEQGFGPQPWPEGTERTLTGWEYYPEALGQALRHTREVTGGIPMIVTENGMATTDDARRIDYTTDALAGMAAAMADGCDVRGYLHWSLLDNYEWGSFRPTFGLIAVDRETFARSPKPSLAWLGGLARRNEIPTTLRGSREPGPTESTSGRTSREVA</sequence>
<reference evidence="7" key="1">
    <citation type="journal article" date="2019" name="Int. J. Syst. Evol. Microbiol.">
        <title>The Global Catalogue of Microorganisms (GCM) 10K type strain sequencing project: providing services to taxonomists for standard genome sequencing and annotation.</title>
        <authorList>
            <consortium name="The Broad Institute Genomics Platform"/>
            <consortium name="The Broad Institute Genome Sequencing Center for Infectious Disease"/>
            <person name="Wu L."/>
            <person name="Ma J."/>
        </authorList>
    </citation>
    <scope>NUCLEOTIDE SEQUENCE [LARGE SCALE GENOMIC DNA]</scope>
    <source>
        <strain evidence="7">JCM 18959</strain>
    </source>
</reference>
<dbReference type="Gene3D" id="3.20.20.80">
    <property type="entry name" value="Glycosidases"/>
    <property type="match status" value="2"/>
</dbReference>
<accession>A0ABP9M4I9</accession>
<dbReference type="PRINTS" id="PR00131">
    <property type="entry name" value="GLHYDRLASE1"/>
</dbReference>
<protein>
    <submittedName>
        <fullName evidence="6">Family 1 glycosylhydrolase</fullName>
    </submittedName>
</protein>
<evidence type="ECO:0000256" key="1">
    <source>
        <dbReference type="ARBA" id="ARBA00010838"/>
    </source>
</evidence>
<dbReference type="Proteomes" id="UP001501407">
    <property type="component" value="Unassembled WGS sequence"/>
</dbReference>
<evidence type="ECO:0000313" key="6">
    <source>
        <dbReference type="EMBL" id="GAA5091027.1"/>
    </source>
</evidence>
<dbReference type="PANTHER" id="PTHR10353">
    <property type="entry name" value="GLYCOSYL HYDROLASE"/>
    <property type="match status" value="1"/>
</dbReference>
<name>A0ABP9M4I9_9MICO</name>
<organism evidence="6 7">
    <name type="scientific">Microbacterium yannicii</name>
    <dbReference type="NCBI Taxonomy" id="671622"/>
    <lineage>
        <taxon>Bacteria</taxon>
        <taxon>Bacillati</taxon>
        <taxon>Actinomycetota</taxon>
        <taxon>Actinomycetes</taxon>
        <taxon>Micrococcales</taxon>
        <taxon>Microbacteriaceae</taxon>
        <taxon>Microbacterium</taxon>
    </lineage>
</organism>
<dbReference type="InterPro" id="IPR017853">
    <property type="entry name" value="GH"/>
</dbReference>
<dbReference type="InterPro" id="IPR001360">
    <property type="entry name" value="Glyco_hydro_1"/>
</dbReference>
<evidence type="ECO:0000256" key="5">
    <source>
        <dbReference type="SAM" id="MobiDB-lite"/>
    </source>
</evidence>
<dbReference type="InterPro" id="IPR033132">
    <property type="entry name" value="GH_1_N_CS"/>
</dbReference>
<dbReference type="Pfam" id="PF00232">
    <property type="entry name" value="Glyco_hydro_1"/>
    <property type="match status" value="2"/>
</dbReference>
<evidence type="ECO:0000256" key="2">
    <source>
        <dbReference type="ARBA" id="ARBA00022801"/>
    </source>
</evidence>
<evidence type="ECO:0000256" key="4">
    <source>
        <dbReference type="RuleBase" id="RU003690"/>
    </source>
</evidence>
<dbReference type="PANTHER" id="PTHR10353:SF36">
    <property type="entry name" value="LP05116P"/>
    <property type="match status" value="1"/>
</dbReference>
<dbReference type="PROSITE" id="PS00653">
    <property type="entry name" value="GLYCOSYL_HYDROL_F1_2"/>
    <property type="match status" value="1"/>
</dbReference>
<comment type="caution">
    <text evidence="6">The sequence shown here is derived from an EMBL/GenBank/DDBJ whole genome shotgun (WGS) entry which is preliminary data.</text>
</comment>
<keyword evidence="3" id="KW-0326">Glycosidase</keyword>
<dbReference type="SUPFAM" id="SSF51445">
    <property type="entry name" value="(Trans)glycosidases"/>
    <property type="match status" value="1"/>
</dbReference>
<gene>
    <name evidence="6" type="ORF">GCM10025760_17550</name>
</gene>
<comment type="similarity">
    <text evidence="1 4">Belongs to the glycosyl hydrolase 1 family.</text>
</comment>
<proteinExistence type="inferred from homology"/>
<keyword evidence="7" id="KW-1185">Reference proteome</keyword>
<evidence type="ECO:0000256" key="3">
    <source>
        <dbReference type="ARBA" id="ARBA00023295"/>
    </source>
</evidence>
<feature type="region of interest" description="Disordered" evidence="5">
    <location>
        <begin position="394"/>
        <end position="419"/>
    </location>
</feature>
<dbReference type="RefSeq" id="WP_241741613.1">
    <property type="nucleotide sequence ID" value="NZ_BAABKZ010000001.1"/>
</dbReference>
<keyword evidence="2" id="KW-0378">Hydrolase</keyword>
<evidence type="ECO:0000313" key="7">
    <source>
        <dbReference type="Proteomes" id="UP001501407"/>
    </source>
</evidence>
<dbReference type="EMBL" id="BAABKZ010000001">
    <property type="protein sequence ID" value="GAA5091027.1"/>
    <property type="molecule type" value="Genomic_DNA"/>
</dbReference>